<evidence type="ECO:0000256" key="3">
    <source>
        <dbReference type="ARBA" id="ARBA00035306"/>
    </source>
</evidence>
<comment type="caution">
    <text evidence="7">The sequence shown here is derived from an EMBL/GenBank/DDBJ whole genome shotgun (WGS) entry which is preliminary data.</text>
</comment>
<dbReference type="PANTHER" id="PTHR21314">
    <property type="entry name" value="QUEUOSINE 5'-PHOSPHATE N-GLYCOSYLASE_HYDROLASE-RELATED"/>
    <property type="match status" value="1"/>
</dbReference>
<dbReference type="AlphaFoldDB" id="A0AAD1XHD0"/>
<evidence type="ECO:0000256" key="4">
    <source>
        <dbReference type="ARBA" id="ARBA00035393"/>
    </source>
</evidence>
<evidence type="ECO:0000313" key="7">
    <source>
        <dbReference type="EMBL" id="CAI2372761.1"/>
    </source>
</evidence>
<keyword evidence="1 6" id="KW-0378">Hydrolase</keyword>
<dbReference type="Proteomes" id="UP001295684">
    <property type="component" value="Unassembled WGS sequence"/>
</dbReference>
<dbReference type="EC" id="3.2.2.-" evidence="6"/>
<dbReference type="GO" id="GO:0006400">
    <property type="term" value="P:tRNA modification"/>
    <property type="evidence" value="ECO:0007669"/>
    <property type="project" value="TreeGrafter"/>
</dbReference>
<evidence type="ECO:0000256" key="5">
    <source>
        <dbReference type="ARBA" id="ARBA00048204"/>
    </source>
</evidence>
<proteinExistence type="inferred from homology"/>
<protein>
    <recommendedName>
        <fullName evidence="3 6">Queuosine 5'-phosphate N-glycosylase/hydrolase</fullName>
        <ecNumber evidence="6">3.2.2.-</ecNumber>
    </recommendedName>
    <alternativeName>
        <fullName evidence="4 6">Queuosine-nucleotide N-glycosylase/hydrolase</fullName>
    </alternativeName>
</protein>
<organism evidence="7 8">
    <name type="scientific">Euplotes crassus</name>
    <dbReference type="NCBI Taxonomy" id="5936"/>
    <lineage>
        <taxon>Eukaryota</taxon>
        <taxon>Sar</taxon>
        <taxon>Alveolata</taxon>
        <taxon>Ciliophora</taxon>
        <taxon>Intramacronucleata</taxon>
        <taxon>Spirotrichea</taxon>
        <taxon>Hypotrichia</taxon>
        <taxon>Euplotida</taxon>
        <taxon>Euplotidae</taxon>
        <taxon>Moneuplotes</taxon>
    </lineage>
</organism>
<dbReference type="InterPro" id="IPR019438">
    <property type="entry name" value="Q_salvage"/>
</dbReference>
<comment type="similarity">
    <text evidence="2 6">Belongs to the QNG1 protein family.</text>
</comment>
<dbReference type="Pfam" id="PF10343">
    <property type="entry name" value="Q_salvage"/>
    <property type="match status" value="1"/>
</dbReference>
<accession>A0AAD1XHD0</accession>
<evidence type="ECO:0000313" key="8">
    <source>
        <dbReference type="Proteomes" id="UP001295684"/>
    </source>
</evidence>
<sequence length="333" mass="38533">MEHSNTGLNPCQKVKDSCKAVMELAKHVKINKENLLKLVENIEETEFKYDCWEQWHFQTIPDVSQITDEQVIAYVFIIDALNFCFWPTEGFEYDQLANNLAKILVDDPEFFTSKRMAQATDEDICKIFTADFCLIQERSRLLREVGEIIETKFEGSFSNFVSSAGGNAVKLVDQIISNFPGFRDESIYNIAGEDALKGGQQVFFYKRVQILVGDLYAALENRNQSLVSQDIEQLTMFPDYRVPQILHHLGVFEYSEDLEKQIIDEEIIPHGDQKEVEIRAATIECVEQIKGTAFEHNPNINLKSIEVDWILWQMGEKKLDEMKPHHRTLSIFY</sequence>
<comment type="function">
    <text evidence="6">Catalyzes the hydrolysis of queuosine 5'-phosphate, releasing the nucleobase queuine (q). Is required for salvage of queuine from exogenous queuosine (Q) that is imported and then converted to queuosine 5'-phosphate intracellularly.</text>
</comment>
<dbReference type="GO" id="GO:0016787">
    <property type="term" value="F:hydrolase activity"/>
    <property type="evidence" value="ECO:0007669"/>
    <property type="project" value="UniProtKB-KW"/>
</dbReference>
<gene>
    <name evidence="7" type="ORF">ECRASSUSDP1_LOCUS14094</name>
</gene>
<evidence type="ECO:0000256" key="6">
    <source>
        <dbReference type="RuleBase" id="RU365002"/>
    </source>
</evidence>
<comment type="catalytic activity">
    <reaction evidence="5 6">
        <text>queuosine 5'-phosphate + H2O = queuine + D-ribose 5-phosphate</text>
        <dbReference type="Rhea" id="RHEA:75387"/>
        <dbReference type="ChEBI" id="CHEBI:15377"/>
        <dbReference type="ChEBI" id="CHEBI:17433"/>
        <dbReference type="ChEBI" id="CHEBI:78346"/>
        <dbReference type="ChEBI" id="CHEBI:194371"/>
    </reaction>
    <physiologicalReaction direction="left-to-right" evidence="5 6">
        <dbReference type="Rhea" id="RHEA:75388"/>
    </physiologicalReaction>
</comment>
<evidence type="ECO:0000256" key="1">
    <source>
        <dbReference type="ARBA" id="ARBA00022801"/>
    </source>
</evidence>
<reference evidence="7" key="1">
    <citation type="submission" date="2023-07" db="EMBL/GenBank/DDBJ databases">
        <authorList>
            <consortium name="AG Swart"/>
            <person name="Singh M."/>
            <person name="Singh A."/>
            <person name="Seah K."/>
            <person name="Emmerich C."/>
        </authorList>
    </citation>
    <scope>NUCLEOTIDE SEQUENCE</scope>
    <source>
        <strain evidence="7">DP1</strain>
    </source>
</reference>
<dbReference type="PANTHER" id="PTHR21314:SF0">
    <property type="entry name" value="QUEUOSINE 5'-PHOSPHATE N-GLYCOSYLASE_HYDROLASE"/>
    <property type="match status" value="1"/>
</dbReference>
<keyword evidence="8" id="KW-1185">Reference proteome</keyword>
<evidence type="ECO:0000256" key="2">
    <source>
        <dbReference type="ARBA" id="ARBA00035119"/>
    </source>
</evidence>
<dbReference type="EMBL" id="CAMPGE010014064">
    <property type="protein sequence ID" value="CAI2372761.1"/>
    <property type="molecule type" value="Genomic_DNA"/>
</dbReference>
<name>A0AAD1XHD0_EUPCR</name>